<accession>A0A0E0WDN7</accession>
<protein>
    <submittedName>
        <fullName evidence="1">Uncharacterized protein</fullName>
    </submittedName>
</protein>
<dbReference type="EMBL" id="CP003473">
    <property type="protein sequence ID" value="AFH99941.1"/>
    <property type="molecule type" value="Genomic_DNA"/>
</dbReference>
<dbReference type="Proteomes" id="UP000005007">
    <property type="component" value="Chromosome"/>
</dbReference>
<reference evidence="1 2" key="1">
    <citation type="submission" date="2012-04" db="EMBL/GenBank/DDBJ databases">
        <authorList>
            <person name="Kersulyte D."/>
            <person name="Cabrera L."/>
            <person name="Pacheco R."/>
            <person name="Herrera P."/>
            <person name="Rodriguez C."/>
            <person name="Gilman R.H."/>
            <person name="Berg D.E."/>
        </authorList>
    </citation>
    <scope>NUCLEOTIDE SEQUENCE [LARGE SCALE GENOMIC DNA]</scope>
    <source>
        <strain evidence="1 2">Shi169</strain>
    </source>
</reference>
<sequence>MGKNATKGFDVLEVLGRKKTIKKRKLQETKNCFLQKKFIERKLLV</sequence>
<proteinExistence type="predicted"/>
<dbReference type="KEGG" id="hhq:HPSH169_06395"/>
<name>A0A0E0WDN7_HELPX</name>
<dbReference type="AlphaFoldDB" id="A0A0E0WDN7"/>
<dbReference type="PATRIC" id="fig|1163741.3.peg.1290"/>
<organism evidence="1 2">
    <name type="scientific">Helicobacter pylori Shi169</name>
    <dbReference type="NCBI Taxonomy" id="1163741"/>
    <lineage>
        <taxon>Bacteria</taxon>
        <taxon>Pseudomonadati</taxon>
        <taxon>Campylobacterota</taxon>
        <taxon>Epsilonproteobacteria</taxon>
        <taxon>Campylobacterales</taxon>
        <taxon>Helicobacteraceae</taxon>
        <taxon>Helicobacter</taxon>
    </lineage>
</organism>
<dbReference type="HOGENOM" id="CLU_217570_0_0_7"/>
<evidence type="ECO:0000313" key="1">
    <source>
        <dbReference type="EMBL" id="AFH99941.1"/>
    </source>
</evidence>
<evidence type="ECO:0000313" key="2">
    <source>
        <dbReference type="Proteomes" id="UP000005007"/>
    </source>
</evidence>
<gene>
    <name evidence="1" type="ORF">HPSH169_06395</name>
</gene>